<evidence type="ECO:0000256" key="9">
    <source>
        <dbReference type="SAM" id="Phobius"/>
    </source>
</evidence>
<dbReference type="PANTHER" id="PTHR10050:SF46">
    <property type="entry name" value="PROTEIN O-MANNOSYL-TRANSFERASE 2"/>
    <property type="match status" value="1"/>
</dbReference>
<comment type="subcellular location">
    <subcellularLocation>
        <location evidence="1">Endomembrane system</location>
        <topology evidence="1">Multi-pass membrane protein</topology>
    </subcellularLocation>
</comment>
<feature type="transmembrane region" description="Helical" evidence="9">
    <location>
        <begin position="31"/>
        <end position="51"/>
    </location>
</feature>
<keyword evidence="7 9" id="KW-1133">Transmembrane helix</keyword>
<accession>A0A1J4JXF6</accession>
<feature type="transmembrane region" description="Helical" evidence="9">
    <location>
        <begin position="197"/>
        <end position="215"/>
    </location>
</feature>
<sequence>MNLVVKKLEHFFAFTVVPYFRDKPSPVSLNYFDLSTILILLFLSFFTRFWLIFNPQEPVAYEINYMNKVFFSQKNDFYQELNDFYPEKRHHPLSSLIIALFGALSDFNVSNIYFHVPNSDEKVPQNQSNFENDNFIDGNYISFRVLMCLFSSFVPTLLYIAMRFASFNRIASFMSATMLIFDTSLICDGRFANPNSFFSFFSTLSLCFMTHWFSLFRNNQKWKKHMLFTSLSIGFAVSVKTTAYSLLFVLFFHEIIYLFIEFDCKLNKAFFKATLKRFTILTIPTIVVHISIWILYLSFLQNSQELNKNWYNFHSKEAQTADKLHNSIKISNLSPFNTFRLLLSLPSFVRKATHENKLMDNHSPSFPGPSNWIFMRKLDPALWEGTLRHIIFIGNFFVYIFAACGVFLAIFYTRNRKYFRSATFVVTYLFTYLSFLFGEDDEPASNYLLPLICGVACFGISMDMMLNSYVKGFIMVVYVSIAYLGYVEWSPIVFGEELSFYQFEKRMWRDGWS</sequence>
<feature type="transmembrane region" description="Helical" evidence="9">
    <location>
        <begin position="227"/>
        <end position="260"/>
    </location>
</feature>
<dbReference type="Proteomes" id="UP000179807">
    <property type="component" value="Unassembled WGS sequence"/>
</dbReference>
<protein>
    <submittedName>
        <fullName evidence="12">Uncharacterized protein</fullName>
    </submittedName>
</protein>
<comment type="pathway">
    <text evidence="2">Protein modification; protein glycosylation.</text>
</comment>
<gene>
    <name evidence="12" type="ORF">TRFO_29267</name>
</gene>
<dbReference type="GO" id="GO:0004169">
    <property type="term" value="F:dolichyl-phosphate-mannose-protein mannosyltransferase activity"/>
    <property type="evidence" value="ECO:0007669"/>
    <property type="project" value="TreeGrafter"/>
</dbReference>
<feature type="domain" description="Protein O-mannosyl-transferase C-terminal four TM" evidence="11">
    <location>
        <begin position="353"/>
        <end position="512"/>
    </location>
</feature>
<evidence type="ECO:0000256" key="5">
    <source>
        <dbReference type="ARBA" id="ARBA00022679"/>
    </source>
</evidence>
<dbReference type="InterPro" id="IPR032421">
    <property type="entry name" value="PMT_4TMC"/>
</dbReference>
<evidence type="ECO:0000256" key="4">
    <source>
        <dbReference type="ARBA" id="ARBA00022676"/>
    </source>
</evidence>
<evidence type="ECO:0000259" key="11">
    <source>
        <dbReference type="Pfam" id="PF16192"/>
    </source>
</evidence>
<evidence type="ECO:0000313" key="13">
    <source>
        <dbReference type="Proteomes" id="UP000179807"/>
    </source>
</evidence>
<name>A0A1J4JXF6_9EUKA</name>
<keyword evidence="4" id="KW-0328">Glycosyltransferase</keyword>
<comment type="caution">
    <text evidence="12">The sequence shown here is derived from an EMBL/GenBank/DDBJ whole genome shotgun (WGS) entry which is preliminary data.</text>
</comment>
<feature type="transmembrane region" description="Helical" evidence="9">
    <location>
        <begin position="468"/>
        <end position="486"/>
    </location>
</feature>
<dbReference type="InterPro" id="IPR027005">
    <property type="entry name" value="PMT-like"/>
</dbReference>
<keyword evidence="8 9" id="KW-0472">Membrane</keyword>
<dbReference type="Pfam" id="PF16192">
    <property type="entry name" value="PMT_4TMC"/>
    <property type="match status" value="1"/>
</dbReference>
<reference evidence="12" key="1">
    <citation type="submission" date="2016-10" db="EMBL/GenBank/DDBJ databases">
        <authorList>
            <person name="Benchimol M."/>
            <person name="Almeida L.G."/>
            <person name="Vasconcelos A.T."/>
            <person name="Perreira-Neves A."/>
            <person name="Rosa I.A."/>
            <person name="Tasca T."/>
            <person name="Bogo M.R."/>
            <person name="de Souza W."/>
        </authorList>
    </citation>
    <scope>NUCLEOTIDE SEQUENCE [LARGE SCALE GENOMIC DNA]</scope>
    <source>
        <strain evidence="12">K</strain>
    </source>
</reference>
<dbReference type="GeneID" id="94841383"/>
<evidence type="ECO:0000256" key="1">
    <source>
        <dbReference type="ARBA" id="ARBA00004127"/>
    </source>
</evidence>
<dbReference type="EMBL" id="MLAK01000830">
    <property type="protein sequence ID" value="OHT03346.1"/>
    <property type="molecule type" value="Genomic_DNA"/>
</dbReference>
<dbReference type="VEuPathDB" id="TrichDB:TRFO_29267"/>
<evidence type="ECO:0000313" key="12">
    <source>
        <dbReference type="EMBL" id="OHT03346.1"/>
    </source>
</evidence>
<organism evidence="12 13">
    <name type="scientific">Tritrichomonas foetus</name>
    <dbReference type="NCBI Taxonomy" id="1144522"/>
    <lineage>
        <taxon>Eukaryota</taxon>
        <taxon>Metamonada</taxon>
        <taxon>Parabasalia</taxon>
        <taxon>Tritrichomonadida</taxon>
        <taxon>Tritrichomonadidae</taxon>
        <taxon>Tritrichomonas</taxon>
    </lineage>
</organism>
<evidence type="ECO:0000256" key="7">
    <source>
        <dbReference type="ARBA" id="ARBA00022989"/>
    </source>
</evidence>
<evidence type="ECO:0000256" key="2">
    <source>
        <dbReference type="ARBA" id="ARBA00004922"/>
    </source>
</evidence>
<dbReference type="RefSeq" id="XP_068356482.1">
    <property type="nucleotide sequence ID" value="XM_068506679.1"/>
</dbReference>
<dbReference type="UniPathway" id="UPA00378"/>
<feature type="transmembrane region" description="Helical" evidence="9">
    <location>
        <begin position="418"/>
        <end position="437"/>
    </location>
</feature>
<dbReference type="Pfam" id="PF02366">
    <property type="entry name" value="PMT"/>
    <property type="match status" value="1"/>
</dbReference>
<evidence type="ECO:0000256" key="8">
    <source>
        <dbReference type="ARBA" id="ARBA00023136"/>
    </source>
</evidence>
<dbReference type="InterPro" id="IPR003342">
    <property type="entry name" value="ArnT-like_N"/>
</dbReference>
<dbReference type="AlphaFoldDB" id="A0A1J4JXF6"/>
<feature type="transmembrane region" description="Helical" evidence="9">
    <location>
        <begin position="141"/>
        <end position="161"/>
    </location>
</feature>
<keyword evidence="5" id="KW-0808">Transferase</keyword>
<proteinExistence type="inferred from homology"/>
<feature type="domain" description="ArnT-like N-terminal" evidence="10">
    <location>
        <begin position="39"/>
        <end position="283"/>
    </location>
</feature>
<dbReference type="OrthoDB" id="292747at2759"/>
<feature type="transmembrane region" description="Helical" evidence="9">
    <location>
        <begin position="280"/>
        <end position="300"/>
    </location>
</feature>
<feature type="transmembrane region" description="Helical" evidence="9">
    <location>
        <begin position="390"/>
        <end position="412"/>
    </location>
</feature>
<evidence type="ECO:0000256" key="3">
    <source>
        <dbReference type="ARBA" id="ARBA00007222"/>
    </source>
</evidence>
<keyword evidence="13" id="KW-1185">Reference proteome</keyword>
<evidence type="ECO:0000256" key="6">
    <source>
        <dbReference type="ARBA" id="ARBA00022692"/>
    </source>
</evidence>
<dbReference type="GO" id="GO:0016020">
    <property type="term" value="C:membrane"/>
    <property type="evidence" value="ECO:0007669"/>
    <property type="project" value="InterPro"/>
</dbReference>
<dbReference type="PANTHER" id="PTHR10050">
    <property type="entry name" value="DOLICHYL-PHOSPHATE-MANNOSE--PROTEIN MANNOSYLTRANSFERASE"/>
    <property type="match status" value="1"/>
</dbReference>
<evidence type="ECO:0000259" key="10">
    <source>
        <dbReference type="Pfam" id="PF02366"/>
    </source>
</evidence>
<dbReference type="GO" id="GO:0012505">
    <property type="term" value="C:endomembrane system"/>
    <property type="evidence" value="ECO:0007669"/>
    <property type="project" value="UniProtKB-SubCell"/>
</dbReference>
<keyword evidence="6 9" id="KW-0812">Transmembrane</keyword>
<comment type="similarity">
    <text evidence="3">Belongs to the glycosyltransferase 39 family.</text>
</comment>
<feature type="transmembrane region" description="Helical" evidence="9">
    <location>
        <begin position="444"/>
        <end position="462"/>
    </location>
</feature>